<dbReference type="PANTHER" id="PTHR23082:SF0">
    <property type="entry name" value="GENERAL TRANSCRIPTION FACTOR 3C POLYPEPTIDE 3"/>
    <property type="match status" value="1"/>
</dbReference>
<organism evidence="1 2">
    <name type="scientific">Panagrolaimus superbus</name>
    <dbReference type="NCBI Taxonomy" id="310955"/>
    <lineage>
        <taxon>Eukaryota</taxon>
        <taxon>Metazoa</taxon>
        <taxon>Ecdysozoa</taxon>
        <taxon>Nematoda</taxon>
        <taxon>Chromadorea</taxon>
        <taxon>Rhabditida</taxon>
        <taxon>Tylenchina</taxon>
        <taxon>Panagrolaimomorpha</taxon>
        <taxon>Panagrolaimoidea</taxon>
        <taxon>Panagrolaimidae</taxon>
        <taxon>Panagrolaimus</taxon>
    </lineage>
</organism>
<dbReference type="AlphaFoldDB" id="A0A914Y7L3"/>
<dbReference type="InterPro" id="IPR039340">
    <property type="entry name" value="Tfc4/TFIIIC-102/Sfc4"/>
</dbReference>
<accession>A0A914Y7L3</accession>
<evidence type="ECO:0000313" key="2">
    <source>
        <dbReference type="WBParaSite" id="PSU_v2.g16194.t1"/>
    </source>
</evidence>
<dbReference type="GO" id="GO:0006383">
    <property type="term" value="P:transcription by RNA polymerase III"/>
    <property type="evidence" value="ECO:0007669"/>
    <property type="project" value="InterPro"/>
</dbReference>
<dbReference type="PANTHER" id="PTHR23082">
    <property type="entry name" value="TRANSCRIPTION INITIATION FACTOR IIIC TFIIIC , POLYPEPTIDE 3-RELATED"/>
    <property type="match status" value="1"/>
</dbReference>
<dbReference type="GO" id="GO:0000127">
    <property type="term" value="C:transcription factor TFIIIC complex"/>
    <property type="evidence" value="ECO:0007669"/>
    <property type="project" value="TreeGrafter"/>
</dbReference>
<reference evidence="2" key="1">
    <citation type="submission" date="2022-11" db="UniProtKB">
        <authorList>
            <consortium name="WormBaseParasite"/>
        </authorList>
    </citation>
    <scope>IDENTIFICATION</scope>
</reference>
<evidence type="ECO:0000313" key="1">
    <source>
        <dbReference type="Proteomes" id="UP000887577"/>
    </source>
</evidence>
<sequence>MKRTITHKNALVTRAVATIHKYQNAREKSGPKQEIYYNLGRMFHQIGFSTQAVYWYEKVLEEPDIQIFEEDERTGDAIMKVSHAYSLKPLAALNLAFIIKSYNPQKARLLKRKYCVI</sequence>
<keyword evidence="1" id="KW-1185">Reference proteome</keyword>
<name>A0A914Y7L3_9BILA</name>
<protein>
    <submittedName>
        <fullName evidence="2">Tetratricopeptide repeat protein</fullName>
    </submittedName>
</protein>
<dbReference type="Proteomes" id="UP000887577">
    <property type="component" value="Unplaced"/>
</dbReference>
<dbReference type="WBParaSite" id="PSU_v2.g16194.t1">
    <property type="protein sequence ID" value="PSU_v2.g16194.t1"/>
    <property type="gene ID" value="PSU_v2.g16194"/>
</dbReference>
<proteinExistence type="predicted"/>